<accession>A0A439D2N6</accession>
<dbReference type="GO" id="GO:0005666">
    <property type="term" value="C:RNA polymerase III complex"/>
    <property type="evidence" value="ECO:0007669"/>
    <property type="project" value="UniProtKB-UniRule"/>
</dbReference>
<comment type="function">
    <text evidence="4">DNA-dependent RNA polymerase catalyzes the transcription of DNA into RNA using the four ribonucleoside triphosphates as substrates. Specific peripheric component of RNA polymerase III which synthesizes small RNAs, such as 5S rRNA and tRNAs.</text>
</comment>
<name>A0A439D2N6_9PEZI</name>
<reference evidence="6 7" key="1">
    <citation type="submission" date="2018-12" db="EMBL/GenBank/DDBJ databases">
        <title>Draft genome sequence of Xylaria grammica IHI A82.</title>
        <authorList>
            <person name="Buettner E."/>
            <person name="Kellner H."/>
        </authorList>
    </citation>
    <scope>NUCLEOTIDE SEQUENCE [LARGE SCALE GENOMIC DNA]</scope>
    <source>
        <strain evidence="6 7">IHI A82</strain>
    </source>
</reference>
<comment type="subunit">
    <text evidence="4">Component of the RNA polymerase III (Pol III) complex.</text>
</comment>
<sequence>MSGRGGRGGRGGGRGGSRGKPAPPGMPGGDDPSLIVNDQPQETYPKFYKPPVAPHLTPLEERAISCFVKFRRAYHNNPLYTHRHINGEFLSAKDPVLPRHGQSQVNERYGVKNRATIDPFFSVPMYSHRFVDETRTLPKLRNTRPWVKDLFPEELWATLDGRDTGGPKGGFQTRGTASRGTKRRLHDDDEDDPYGDGDGDEDIFGWGRSQKRRENETEEERKARIEGAGKDADNEDGDAGDPDDEDEEEMEAEDDDYDSAEDEDGGDYNAEAYFDNGDDDDFGDDDGVGESAMDF</sequence>
<comment type="similarity">
    <text evidence="2 4">Belongs to the eukaryotic RPC7 RNA polymerase subunit family.</text>
</comment>
<evidence type="ECO:0000256" key="5">
    <source>
        <dbReference type="SAM" id="MobiDB-lite"/>
    </source>
</evidence>
<comment type="caution">
    <text evidence="6">The sequence shown here is derived from an EMBL/GenBank/DDBJ whole genome shotgun (WGS) entry which is preliminary data.</text>
</comment>
<keyword evidence="3 4" id="KW-0539">Nucleus</keyword>
<dbReference type="GO" id="GO:0006383">
    <property type="term" value="P:transcription by RNA polymerase III"/>
    <property type="evidence" value="ECO:0007669"/>
    <property type="project" value="UniProtKB-UniRule"/>
</dbReference>
<feature type="compositionally biased region" description="Acidic residues" evidence="5">
    <location>
        <begin position="276"/>
        <end position="288"/>
    </location>
</feature>
<evidence type="ECO:0000256" key="2">
    <source>
        <dbReference type="ARBA" id="ARBA00008352"/>
    </source>
</evidence>
<evidence type="ECO:0000256" key="3">
    <source>
        <dbReference type="ARBA" id="ARBA00023242"/>
    </source>
</evidence>
<feature type="compositionally biased region" description="Gly residues" evidence="5">
    <location>
        <begin position="1"/>
        <end position="18"/>
    </location>
</feature>
<gene>
    <name evidence="6" type="ORF">EKO27_g6386</name>
</gene>
<comment type="subcellular location">
    <subcellularLocation>
        <location evidence="1 4">Nucleus</location>
    </subcellularLocation>
</comment>
<dbReference type="AlphaFoldDB" id="A0A439D2N6"/>
<feature type="compositionally biased region" description="Acidic residues" evidence="5">
    <location>
        <begin position="233"/>
        <end position="266"/>
    </location>
</feature>
<dbReference type="EMBL" id="RYZI01000187">
    <property type="protein sequence ID" value="RWA08700.1"/>
    <property type="molecule type" value="Genomic_DNA"/>
</dbReference>
<dbReference type="PIRSF" id="PIRSF000777">
    <property type="entry name" value="RNA_polIII_C31"/>
    <property type="match status" value="1"/>
</dbReference>
<feature type="region of interest" description="Disordered" evidence="5">
    <location>
        <begin position="1"/>
        <end position="50"/>
    </location>
</feature>
<feature type="region of interest" description="Disordered" evidence="5">
    <location>
        <begin position="158"/>
        <end position="295"/>
    </location>
</feature>
<dbReference type="PANTHER" id="PTHR15367">
    <property type="entry name" value="DNA-DIRECTED RNA POLYMERASE III"/>
    <property type="match status" value="1"/>
</dbReference>
<proteinExistence type="inferred from homology"/>
<dbReference type="STRING" id="363999.A0A439D2N6"/>
<protein>
    <recommendedName>
        <fullName evidence="4">DNA-directed RNA polymerase III subunit</fullName>
    </recommendedName>
</protein>
<dbReference type="Proteomes" id="UP000286045">
    <property type="component" value="Unassembled WGS sequence"/>
</dbReference>
<evidence type="ECO:0000313" key="6">
    <source>
        <dbReference type="EMBL" id="RWA08700.1"/>
    </source>
</evidence>
<feature type="compositionally biased region" description="Basic and acidic residues" evidence="5">
    <location>
        <begin position="212"/>
        <end position="232"/>
    </location>
</feature>
<keyword evidence="7" id="KW-1185">Reference proteome</keyword>
<dbReference type="PANTHER" id="PTHR15367:SF2">
    <property type="entry name" value="DNA-DIRECTED RNA POLYMERASE III SUBUNIT"/>
    <property type="match status" value="1"/>
</dbReference>
<organism evidence="6 7">
    <name type="scientific">Xylaria grammica</name>
    <dbReference type="NCBI Taxonomy" id="363999"/>
    <lineage>
        <taxon>Eukaryota</taxon>
        <taxon>Fungi</taxon>
        <taxon>Dikarya</taxon>
        <taxon>Ascomycota</taxon>
        <taxon>Pezizomycotina</taxon>
        <taxon>Sordariomycetes</taxon>
        <taxon>Xylariomycetidae</taxon>
        <taxon>Xylariales</taxon>
        <taxon>Xylariaceae</taxon>
        <taxon>Xylaria</taxon>
    </lineage>
</organism>
<evidence type="ECO:0000256" key="1">
    <source>
        <dbReference type="ARBA" id="ARBA00004123"/>
    </source>
</evidence>
<dbReference type="InterPro" id="IPR024661">
    <property type="entry name" value="RNA_pol_III_Rpc31"/>
</dbReference>
<dbReference type="Pfam" id="PF11705">
    <property type="entry name" value="RNA_pol_3_Rpc31"/>
    <property type="match status" value="1"/>
</dbReference>
<evidence type="ECO:0000256" key="4">
    <source>
        <dbReference type="PIRNR" id="PIRNR000777"/>
    </source>
</evidence>
<evidence type="ECO:0000313" key="7">
    <source>
        <dbReference type="Proteomes" id="UP000286045"/>
    </source>
</evidence>
<feature type="compositionally biased region" description="Acidic residues" evidence="5">
    <location>
        <begin position="188"/>
        <end position="203"/>
    </location>
</feature>